<accession>A0AAN8F4H9</accession>
<reference evidence="1 2" key="1">
    <citation type="submission" date="2019-10" db="EMBL/GenBank/DDBJ databases">
        <title>Assembly and Annotation for the nematode Trichostrongylus colubriformis.</title>
        <authorList>
            <person name="Martin J."/>
        </authorList>
    </citation>
    <scope>NUCLEOTIDE SEQUENCE [LARGE SCALE GENOMIC DNA]</scope>
    <source>
        <strain evidence="1">G859</strain>
        <tissue evidence="1">Whole worm</tissue>
    </source>
</reference>
<proteinExistence type="predicted"/>
<dbReference type="EMBL" id="WIXE01025200">
    <property type="protein sequence ID" value="KAK5964918.1"/>
    <property type="molecule type" value="Genomic_DNA"/>
</dbReference>
<protein>
    <submittedName>
        <fullName evidence="1">Uncharacterized protein</fullName>
    </submittedName>
</protein>
<gene>
    <name evidence="1" type="ORF">GCK32_010565</name>
</gene>
<keyword evidence="2" id="KW-1185">Reference proteome</keyword>
<name>A0AAN8F4H9_TRICO</name>
<comment type="caution">
    <text evidence="1">The sequence shown here is derived from an EMBL/GenBank/DDBJ whole genome shotgun (WGS) entry which is preliminary data.</text>
</comment>
<sequence length="85" mass="9406">MVFTPRGISLFKIRNGSQLLEIRLPPDAEVCSDGYRECAEVTGTFEKSPSMFYYHADNASNARIMLKHLIGLTSTAIRLLNSSGP</sequence>
<dbReference type="AlphaFoldDB" id="A0AAN8F4H9"/>
<dbReference type="Proteomes" id="UP001331761">
    <property type="component" value="Unassembled WGS sequence"/>
</dbReference>
<evidence type="ECO:0000313" key="1">
    <source>
        <dbReference type="EMBL" id="KAK5964918.1"/>
    </source>
</evidence>
<organism evidence="1 2">
    <name type="scientific">Trichostrongylus colubriformis</name>
    <name type="common">Black scour worm</name>
    <dbReference type="NCBI Taxonomy" id="6319"/>
    <lineage>
        <taxon>Eukaryota</taxon>
        <taxon>Metazoa</taxon>
        <taxon>Ecdysozoa</taxon>
        <taxon>Nematoda</taxon>
        <taxon>Chromadorea</taxon>
        <taxon>Rhabditida</taxon>
        <taxon>Rhabditina</taxon>
        <taxon>Rhabditomorpha</taxon>
        <taxon>Strongyloidea</taxon>
        <taxon>Trichostrongylidae</taxon>
        <taxon>Trichostrongylus</taxon>
    </lineage>
</organism>
<evidence type="ECO:0000313" key="2">
    <source>
        <dbReference type="Proteomes" id="UP001331761"/>
    </source>
</evidence>